<dbReference type="GO" id="GO:0016491">
    <property type="term" value="F:oxidoreductase activity"/>
    <property type="evidence" value="ECO:0007669"/>
    <property type="project" value="UniProtKB-KW"/>
</dbReference>
<dbReference type="Pfam" id="PF00106">
    <property type="entry name" value="adh_short"/>
    <property type="match status" value="1"/>
</dbReference>
<organism evidence="3 4">
    <name type="scientific">Pleurostoma richardsiae</name>
    <dbReference type="NCBI Taxonomy" id="41990"/>
    <lineage>
        <taxon>Eukaryota</taxon>
        <taxon>Fungi</taxon>
        <taxon>Dikarya</taxon>
        <taxon>Ascomycota</taxon>
        <taxon>Pezizomycotina</taxon>
        <taxon>Sordariomycetes</taxon>
        <taxon>Sordariomycetidae</taxon>
        <taxon>Calosphaeriales</taxon>
        <taxon>Pleurostomataceae</taxon>
        <taxon>Pleurostoma</taxon>
    </lineage>
</organism>
<dbReference type="InterPro" id="IPR002347">
    <property type="entry name" value="SDR_fam"/>
</dbReference>
<dbReference type="InterPro" id="IPR036291">
    <property type="entry name" value="NAD(P)-bd_dom_sf"/>
</dbReference>
<dbReference type="PRINTS" id="PR00081">
    <property type="entry name" value="GDHRDH"/>
</dbReference>
<comment type="caution">
    <text evidence="3">The sequence shown here is derived from an EMBL/GenBank/DDBJ whole genome shotgun (WGS) entry which is preliminary data.</text>
</comment>
<keyword evidence="2" id="KW-0560">Oxidoreductase</keyword>
<dbReference type="EMBL" id="JANBVO010000005">
    <property type="protein sequence ID" value="KAJ9152091.1"/>
    <property type="molecule type" value="Genomic_DNA"/>
</dbReference>
<keyword evidence="4" id="KW-1185">Reference proteome</keyword>
<protein>
    <submittedName>
        <fullName evidence="3">WW domain-containing oxidoreductase</fullName>
    </submittedName>
</protein>
<sequence>MIGKYDAVHRHEVTRGPGDARPTAMQIIEDEQRAGDLADKVVVITGCSSGIGIPTAEALGATGATVYCTARDLDRARAALGPLLDNPKVHLVRMDLSSLASVREAAEEIKRRESAVNILINNAGVMHIPTRTVTADGFETQLGTNHLAHFYLFAQLRDRLLAGSGPGFRSRVVNVSSSAHRACPAQLDDLNLERRAYHPELAYGSSKTANVWMANQVERLHGAAGVHGLSVMPGGIDTPLLKHMAAEMEAVRGDERAMNFMKSPEQGAATTVWAAVSRDLEGRGGVCLENCTIVGPAPSEYEGYGRLDPGYAPWAYDPEGEERLWQLSLEMTGLKE</sequence>
<reference evidence="3" key="1">
    <citation type="submission" date="2022-07" db="EMBL/GenBank/DDBJ databases">
        <title>Fungi with potential for degradation of polypropylene.</title>
        <authorList>
            <person name="Gostincar C."/>
        </authorList>
    </citation>
    <scope>NUCLEOTIDE SEQUENCE</scope>
    <source>
        <strain evidence="3">EXF-13308</strain>
    </source>
</reference>
<dbReference type="AlphaFoldDB" id="A0AA38RPK8"/>
<dbReference type="Proteomes" id="UP001174694">
    <property type="component" value="Unassembled WGS sequence"/>
</dbReference>
<evidence type="ECO:0000256" key="1">
    <source>
        <dbReference type="ARBA" id="ARBA00006484"/>
    </source>
</evidence>
<dbReference type="PANTHER" id="PTHR24320:SF272">
    <property type="entry name" value="NAD(P)-BINDING ROSSMANN-FOLD SUPERFAMILY PROTEIN"/>
    <property type="match status" value="1"/>
</dbReference>
<proteinExistence type="inferred from homology"/>
<dbReference type="Gene3D" id="3.40.50.720">
    <property type="entry name" value="NAD(P)-binding Rossmann-like Domain"/>
    <property type="match status" value="1"/>
</dbReference>
<evidence type="ECO:0000313" key="3">
    <source>
        <dbReference type="EMBL" id="KAJ9152091.1"/>
    </source>
</evidence>
<dbReference type="PANTHER" id="PTHR24320">
    <property type="entry name" value="RETINOL DEHYDROGENASE"/>
    <property type="match status" value="1"/>
</dbReference>
<gene>
    <name evidence="3" type="ORF">NKR23_g2598</name>
</gene>
<dbReference type="SUPFAM" id="SSF51735">
    <property type="entry name" value="NAD(P)-binding Rossmann-fold domains"/>
    <property type="match status" value="1"/>
</dbReference>
<evidence type="ECO:0000256" key="2">
    <source>
        <dbReference type="ARBA" id="ARBA00023002"/>
    </source>
</evidence>
<accession>A0AA38RPK8</accession>
<comment type="similarity">
    <text evidence="1">Belongs to the short-chain dehydrogenases/reductases (SDR) family.</text>
</comment>
<evidence type="ECO:0000313" key="4">
    <source>
        <dbReference type="Proteomes" id="UP001174694"/>
    </source>
</evidence>
<name>A0AA38RPK8_9PEZI</name>